<accession>A0A7K6DVX9</accession>
<dbReference type="PANTHER" id="PTHR23187:SF1">
    <property type="entry name" value="ELONGIN BC AND POLYCOMB REPRESSIVE COMPLEX 2-ASSOCIATED PROTEIN"/>
    <property type="match status" value="1"/>
</dbReference>
<dbReference type="AlphaFoldDB" id="A0A7K6DVX9"/>
<reference evidence="2 3" key="1">
    <citation type="submission" date="2019-09" db="EMBL/GenBank/DDBJ databases">
        <title>Bird 10,000 Genomes (B10K) Project - Family phase.</title>
        <authorList>
            <person name="Zhang G."/>
        </authorList>
    </citation>
    <scope>NUCLEOTIDE SEQUENCE [LARGE SCALE GENOMIC DNA]</scope>
    <source>
        <strain evidence="2">B10K-DU-029-50</strain>
        <tissue evidence="2">Heart</tissue>
    </source>
</reference>
<gene>
    <name evidence="2" type="primary">Skida1_0</name>
    <name evidence="2" type="ORF">GRAPIC_R15977</name>
</gene>
<dbReference type="InterPro" id="IPR009061">
    <property type="entry name" value="DNA-bd_dom_put_sf"/>
</dbReference>
<dbReference type="SUPFAM" id="SSF46955">
    <property type="entry name" value="Putative DNA-binding domain"/>
    <property type="match status" value="1"/>
</dbReference>
<dbReference type="Gene3D" id="3.10.260.20">
    <property type="entry name" value="Ski"/>
    <property type="match status" value="1"/>
</dbReference>
<dbReference type="PANTHER" id="PTHR23187">
    <property type="entry name" value="FLJ44216 PROTEIN-RELATED"/>
    <property type="match status" value="1"/>
</dbReference>
<keyword evidence="3" id="KW-1185">Reference proteome</keyword>
<dbReference type="InterPro" id="IPR003380">
    <property type="entry name" value="SKI/SNO/DAC"/>
</dbReference>
<dbReference type="Pfam" id="PF02437">
    <property type="entry name" value="Ski_Sno_DHD"/>
    <property type="match status" value="1"/>
</dbReference>
<feature type="non-terminal residue" evidence="2">
    <location>
        <position position="109"/>
    </location>
</feature>
<name>A0A7K6DVX9_9PASS</name>
<evidence type="ECO:0000259" key="1">
    <source>
        <dbReference type="Pfam" id="PF02437"/>
    </source>
</evidence>
<proteinExistence type="predicted"/>
<organism evidence="2 3">
    <name type="scientific">Grantiella picta</name>
    <dbReference type="NCBI Taxonomy" id="266360"/>
    <lineage>
        <taxon>Eukaryota</taxon>
        <taxon>Metazoa</taxon>
        <taxon>Chordata</taxon>
        <taxon>Craniata</taxon>
        <taxon>Vertebrata</taxon>
        <taxon>Euteleostomi</taxon>
        <taxon>Archelosauria</taxon>
        <taxon>Archosauria</taxon>
        <taxon>Dinosauria</taxon>
        <taxon>Saurischia</taxon>
        <taxon>Theropoda</taxon>
        <taxon>Coelurosauria</taxon>
        <taxon>Aves</taxon>
        <taxon>Neognathae</taxon>
        <taxon>Neoaves</taxon>
        <taxon>Telluraves</taxon>
        <taxon>Australaves</taxon>
        <taxon>Passeriformes</taxon>
        <taxon>Meliphagoidea</taxon>
        <taxon>Meliphagidae</taxon>
        <taxon>Grantiella</taxon>
    </lineage>
</organism>
<comment type="caution">
    <text evidence="2">The sequence shown here is derived from an EMBL/GenBank/DDBJ whole genome shotgun (WGS) entry which is preliminary data.</text>
</comment>
<dbReference type="InterPro" id="IPR052119">
    <property type="entry name" value="ElonginBC-PRC2_ViralRestrict"/>
</dbReference>
<sequence length="109" mass="11696">MFLTCARTFGLLPGAADLPAGSEPADLRAGYQQIEGISLGYLQIDGTPMTTISRRMETLNIRSRRCDLRELRALKAIRSLPGRAVKCSLISKADLEALCSSCKAPSPAA</sequence>
<dbReference type="Proteomes" id="UP000575029">
    <property type="component" value="Unassembled WGS sequence"/>
</dbReference>
<evidence type="ECO:0000313" key="3">
    <source>
        <dbReference type="Proteomes" id="UP000575029"/>
    </source>
</evidence>
<dbReference type="InterPro" id="IPR037000">
    <property type="entry name" value="Ski_DNA-bd_sf"/>
</dbReference>
<protein>
    <submittedName>
        <fullName evidence="2">SKDA1 protein</fullName>
    </submittedName>
</protein>
<dbReference type="EMBL" id="VZRM01000094">
    <property type="protein sequence ID" value="NWV30620.1"/>
    <property type="molecule type" value="Genomic_DNA"/>
</dbReference>
<evidence type="ECO:0000313" key="2">
    <source>
        <dbReference type="EMBL" id="NWV30620.1"/>
    </source>
</evidence>
<feature type="domain" description="SKI/SNO/DAC" evidence="1">
    <location>
        <begin position="49"/>
        <end position="102"/>
    </location>
</feature>
<feature type="non-terminal residue" evidence="2">
    <location>
        <position position="1"/>
    </location>
</feature>